<dbReference type="InterPro" id="IPR036390">
    <property type="entry name" value="WH_DNA-bd_sf"/>
</dbReference>
<evidence type="ECO:0000256" key="1">
    <source>
        <dbReference type="ARBA" id="ARBA00009437"/>
    </source>
</evidence>
<dbReference type="OrthoDB" id="5317428at2"/>
<name>A0A1N6J2F8_9BACT</name>
<organism evidence="6 7">
    <name type="scientific">Halodesulfovibrio marinisediminis DSM 17456</name>
    <dbReference type="NCBI Taxonomy" id="1121457"/>
    <lineage>
        <taxon>Bacteria</taxon>
        <taxon>Pseudomonadati</taxon>
        <taxon>Thermodesulfobacteriota</taxon>
        <taxon>Desulfovibrionia</taxon>
        <taxon>Desulfovibrionales</taxon>
        <taxon>Desulfovibrionaceae</taxon>
        <taxon>Halodesulfovibrio</taxon>
    </lineage>
</organism>
<evidence type="ECO:0000313" key="6">
    <source>
        <dbReference type="EMBL" id="SIO38558.1"/>
    </source>
</evidence>
<evidence type="ECO:0000259" key="5">
    <source>
        <dbReference type="PROSITE" id="PS50931"/>
    </source>
</evidence>
<evidence type="ECO:0000256" key="2">
    <source>
        <dbReference type="ARBA" id="ARBA00023015"/>
    </source>
</evidence>
<gene>
    <name evidence="6" type="ORF">SAMN02745161_3099</name>
</gene>
<proteinExistence type="inferred from homology"/>
<keyword evidence="3 6" id="KW-0238">DNA-binding</keyword>
<evidence type="ECO:0000256" key="3">
    <source>
        <dbReference type="ARBA" id="ARBA00023125"/>
    </source>
</evidence>
<dbReference type="InterPro" id="IPR036388">
    <property type="entry name" value="WH-like_DNA-bd_sf"/>
</dbReference>
<dbReference type="InterPro" id="IPR000847">
    <property type="entry name" value="LysR_HTH_N"/>
</dbReference>
<dbReference type="Pfam" id="PF00126">
    <property type="entry name" value="HTH_1"/>
    <property type="match status" value="1"/>
</dbReference>
<keyword evidence="2" id="KW-0805">Transcription regulation</keyword>
<evidence type="ECO:0000256" key="4">
    <source>
        <dbReference type="ARBA" id="ARBA00023163"/>
    </source>
</evidence>
<dbReference type="EMBL" id="FSRG01000008">
    <property type="protein sequence ID" value="SIO38558.1"/>
    <property type="molecule type" value="Genomic_DNA"/>
</dbReference>
<dbReference type="GO" id="GO:0003700">
    <property type="term" value="F:DNA-binding transcription factor activity"/>
    <property type="evidence" value="ECO:0007669"/>
    <property type="project" value="InterPro"/>
</dbReference>
<dbReference type="PANTHER" id="PTHR30126">
    <property type="entry name" value="HTH-TYPE TRANSCRIPTIONAL REGULATOR"/>
    <property type="match status" value="1"/>
</dbReference>
<comment type="similarity">
    <text evidence="1">Belongs to the LysR transcriptional regulatory family.</text>
</comment>
<dbReference type="Pfam" id="PF03466">
    <property type="entry name" value="LysR_substrate"/>
    <property type="match status" value="1"/>
</dbReference>
<feature type="domain" description="HTH lysR-type" evidence="5">
    <location>
        <begin position="3"/>
        <end position="60"/>
    </location>
</feature>
<dbReference type="PANTHER" id="PTHR30126:SF94">
    <property type="entry name" value="LYSR FAMILY TRANSCRIPTIONAL REGULATOR"/>
    <property type="match status" value="1"/>
</dbReference>
<dbReference type="SUPFAM" id="SSF46785">
    <property type="entry name" value="Winged helix' DNA-binding domain"/>
    <property type="match status" value="1"/>
</dbReference>
<keyword evidence="4" id="KW-0804">Transcription</keyword>
<dbReference type="Gene3D" id="1.10.10.10">
    <property type="entry name" value="Winged helix-like DNA-binding domain superfamily/Winged helix DNA-binding domain"/>
    <property type="match status" value="1"/>
</dbReference>
<keyword evidence="7" id="KW-1185">Reference proteome</keyword>
<dbReference type="GO" id="GO:0000976">
    <property type="term" value="F:transcription cis-regulatory region binding"/>
    <property type="evidence" value="ECO:0007669"/>
    <property type="project" value="TreeGrafter"/>
</dbReference>
<dbReference type="RefSeq" id="WP_084539523.1">
    <property type="nucleotide sequence ID" value="NZ_FSRG01000008.1"/>
</dbReference>
<protein>
    <submittedName>
        <fullName evidence="6">DNA-binding transcriptional regulator, LysR family</fullName>
    </submittedName>
</protein>
<dbReference type="InterPro" id="IPR005119">
    <property type="entry name" value="LysR_subst-bd"/>
</dbReference>
<dbReference type="STRING" id="1121457.SAMN02745161_3099"/>
<sequence length="304" mass="34951">MNITIRQIELFLSLMRNPHIGAVAQEHFLTHSAVSMAIKALEQTVGERLFDRISNRLVPNENGKILMECLEPAFEQIRDVETLFKRDRMAGVLRVGASSTFADYILPQVLYAFKTKYPQSQVEVLNFNSEQVVEQVESGEISLGFIEGDYESRSAEFEEIYKEELVVVTADKYLAGSQEYQLSELLDLDWILREQGSGTRQTMWNHLGQSKKDLNIFMELEHMEAIKSVLKNPGTLSCMSPFSFQRELAKGELFPVQLEGIRLKRSLYAVMNRQKYRSNLLNQFVFDVREHLAKMLPQIAGEEE</sequence>
<reference evidence="7" key="1">
    <citation type="submission" date="2016-11" db="EMBL/GenBank/DDBJ databases">
        <authorList>
            <person name="Varghese N."/>
            <person name="Submissions S."/>
        </authorList>
    </citation>
    <scope>NUCLEOTIDE SEQUENCE [LARGE SCALE GENOMIC DNA]</scope>
    <source>
        <strain evidence="7">DSM 17456</strain>
    </source>
</reference>
<dbReference type="SUPFAM" id="SSF53850">
    <property type="entry name" value="Periplasmic binding protein-like II"/>
    <property type="match status" value="1"/>
</dbReference>
<dbReference type="Gene3D" id="3.40.190.290">
    <property type="match status" value="1"/>
</dbReference>
<evidence type="ECO:0000313" key="7">
    <source>
        <dbReference type="Proteomes" id="UP000184694"/>
    </source>
</evidence>
<dbReference type="Proteomes" id="UP000184694">
    <property type="component" value="Unassembled WGS sequence"/>
</dbReference>
<dbReference type="PROSITE" id="PS50931">
    <property type="entry name" value="HTH_LYSR"/>
    <property type="match status" value="1"/>
</dbReference>
<accession>A0A1N6J2F8</accession>
<dbReference type="AlphaFoldDB" id="A0A1N6J2F8"/>